<accession>A0A1M6K3J0</accession>
<sequence>MMKCRFYLVLIFAILSFSKLTAAEWQWSVQIPGIISKETNDHPQAFLWIPSDCNRVKAVMVGIHNMTEETLFENPLFRKEMAEVGIGLVWITPGWDQQWDVKSRSQEAFDKMLEDLASVSGYSELKDAPVIPFGHSAMATFPWNFAAWNPERTLAVISFHGDAPRTNLTGYGRENLEWGRNRNIDGIPGLMIEGEYEWWEARVNPALAFRMMYPESCISFLCDAGRGHFDIADRTAAYIALFLKKALKYRLPETTEKGDPMQLKKVNPQEGWLAERWHPNQKKRAKAAPYTQYKGDPHDAFWYFDREMAEITEERYRQERGKKPQYLGFMQNGQLLSYNPQSHVRISARFLPEEDGLTFHLKAVYTDSLHTALSDEHASTPPEITRICGPVQKVNDTTFTVRFYRMGMYNTRRTGDICLLASNDGDKSYKSTVQEFSFRIPYRNTEGKRQHILFPGIDDVKEGTESIPLHATSDCGLPVYYYVKEGPAEIADDKLIFTSIPPRSKFPLKVTVVAWQYGHAGKIQTAEPVERSFFIYR</sequence>
<feature type="signal peptide" evidence="1">
    <location>
        <begin position="1"/>
        <end position="22"/>
    </location>
</feature>
<keyword evidence="1" id="KW-0732">Signal</keyword>
<evidence type="ECO:0000256" key="1">
    <source>
        <dbReference type="SAM" id="SignalP"/>
    </source>
</evidence>
<dbReference type="AlphaFoldDB" id="A0A1M6K3J0"/>
<dbReference type="GeneID" id="92714154"/>
<dbReference type="eggNOG" id="COG0627">
    <property type="taxonomic scope" value="Bacteria"/>
</dbReference>
<protein>
    <recommendedName>
        <fullName evidence="4">Alpha/beta hydrolase</fullName>
    </recommendedName>
</protein>
<dbReference type="EMBL" id="FQZN01000034">
    <property type="protein sequence ID" value="SHJ53543.1"/>
    <property type="molecule type" value="Genomic_DNA"/>
</dbReference>
<gene>
    <name evidence="2" type="ORF">SAMN05444350_13411</name>
</gene>
<dbReference type="SUPFAM" id="SSF53474">
    <property type="entry name" value="alpha/beta-Hydrolases"/>
    <property type="match status" value="1"/>
</dbReference>
<feature type="chain" id="PRO_5009918891" description="Alpha/beta hydrolase" evidence="1">
    <location>
        <begin position="23"/>
        <end position="537"/>
    </location>
</feature>
<keyword evidence="3" id="KW-1185">Reference proteome</keyword>
<evidence type="ECO:0008006" key="4">
    <source>
        <dbReference type="Google" id="ProtNLM"/>
    </source>
</evidence>
<dbReference type="RefSeq" id="WP_025832781.1">
    <property type="nucleotide sequence ID" value="NZ_FQZN01000034.1"/>
</dbReference>
<organism evidence="2 3">
    <name type="scientific">Bacteroides stercorirosoris</name>
    <dbReference type="NCBI Taxonomy" id="871324"/>
    <lineage>
        <taxon>Bacteria</taxon>
        <taxon>Pseudomonadati</taxon>
        <taxon>Bacteroidota</taxon>
        <taxon>Bacteroidia</taxon>
        <taxon>Bacteroidales</taxon>
        <taxon>Bacteroidaceae</taxon>
        <taxon>Bacteroides</taxon>
    </lineage>
</organism>
<reference evidence="3" key="1">
    <citation type="submission" date="2016-11" db="EMBL/GenBank/DDBJ databases">
        <authorList>
            <person name="Varghese N."/>
            <person name="Submissions S."/>
        </authorList>
    </citation>
    <scope>NUCLEOTIDE SEQUENCE [LARGE SCALE GENOMIC DNA]</scope>
    <source>
        <strain evidence="3">DSM 26884</strain>
    </source>
</reference>
<evidence type="ECO:0000313" key="2">
    <source>
        <dbReference type="EMBL" id="SHJ53543.1"/>
    </source>
</evidence>
<evidence type="ECO:0000313" key="3">
    <source>
        <dbReference type="Proteomes" id="UP000184192"/>
    </source>
</evidence>
<proteinExistence type="predicted"/>
<dbReference type="Proteomes" id="UP000184192">
    <property type="component" value="Unassembled WGS sequence"/>
</dbReference>
<name>A0A1M6K3J0_9BACE</name>
<dbReference type="InterPro" id="IPR029058">
    <property type="entry name" value="AB_hydrolase_fold"/>
</dbReference>